<feature type="region of interest" description="Disordered" evidence="4">
    <location>
        <begin position="294"/>
        <end position="332"/>
    </location>
</feature>
<evidence type="ECO:0000256" key="2">
    <source>
        <dbReference type="ARBA" id="ARBA00022840"/>
    </source>
</evidence>
<keyword evidence="2 3" id="KW-0067">ATP-binding</keyword>
<feature type="binding site" evidence="3">
    <location>
        <position position="176"/>
    </location>
    <ligand>
        <name>ATP</name>
        <dbReference type="ChEBI" id="CHEBI:30616"/>
    </ligand>
</feature>
<dbReference type="InParanoid" id="A0A2R5GA71"/>
<feature type="domain" description="Protein kinase" evidence="5">
    <location>
        <begin position="147"/>
        <end position="466"/>
    </location>
</feature>
<dbReference type="SUPFAM" id="SSF56112">
    <property type="entry name" value="Protein kinase-like (PK-like)"/>
    <property type="match status" value="1"/>
</dbReference>
<dbReference type="PROSITE" id="PS50011">
    <property type="entry name" value="PROTEIN_KINASE_DOM"/>
    <property type="match status" value="1"/>
</dbReference>
<evidence type="ECO:0000313" key="6">
    <source>
        <dbReference type="EMBL" id="GBG27917.1"/>
    </source>
</evidence>
<dbReference type="EMBL" id="BEYU01000037">
    <property type="protein sequence ID" value="GBG27917.1"/>
    <property type="molecule type" value="Genomic_DNA"/>
</dbReference>
<feature type="compositionally biased region" description="Basic and acidic residues" evidence="4">
    <location>
        <begin position="305"/>
        <end position="316"/>
    </location>
</feature>
<dbReference type="Proteomes" id="UP000241890">
    <property type="component" value="Unassembled WGS sequence"/>
</dbReference>
<dbReference type="AlphaFoldDB" id="A0A2R5GA71"/>
<dbReference type="PROSITE" id="PS00108">
    <property type="entry name" value="PROTEIN_KINASE_ST"/>
    <property type="match status" value="1"/>
</dbReference>
<dbReference type="OrthoDB" id="193931at2759"/>
<name>A0A2R5GA71_9STRA</name>
<comment type="caution">
    <text evidence="6">The sequence shown here is derived from an EMBL/GenBank/DDBJ whole genome shotgun (WGS) entry which is preliminary data.</text>
</comment>
<dbReference type="PANTHER" id="PTHR24346">
    <property type="entry name" value="MAP/MICROTUBULE AFFINITY-REGULATING KINASE"/>
    <property type="match status" value="1"/>
</dbReference>
<dbReference type="Gene3D" id="1.10.510.10">
    <property type="entry name" value="Transferase(Phosphotransferase) domain 1"/>
    <property type="match status" value="2"/>
</dbReference>
<proteinExistence type="predicted"/>
<evidence type="ECO:0000313" key="7">
    <source>
        <dbReference type="Proteomes" id="UP000241890"/>
    </source>
</evidence>
<evidence type="ECO:0000259" key="5">
    <source>
        <dbReference type="PROSITE" id="PS50011"/>
    </source>
</evidence>
<dbReference type="GO" id="GO:0005524">
    <property type="term" value="F:ATP binding"/>
    <property type="evidence" value="ECO:0007669"/>
    <property type="project" value="UniProtKB-UniRule"/>
</dbReference>
<dbReference type="GO" id="GO:0005737">
    <property type="term" value="C:cytoplasm"/>
    <property type="evidence" value="ECO:0007669"/>
    <property type="project" value="TreeGrafter"/>
</dbReference>
<keyword evidence="6" id="KW-0418">Kinase</keyword>
<keyword evidence="1 3" id="KW-0547">Nucleotide-binding</keyword>
<organism evidence="6 7">
    <name type="scientific">Hondaea fermentalgiana</name>
    <dbReference type="NCBI Taxonomy" id="2315210"/>
    <lineage>
        <taxon>Eukaryota</taxon>
        <taxon>Sar</taxon>
        <taxon>Stramenopiles</taxon>
        <taxon>Bigyra</taxon>
        <taxon>Labyrinthulomycetes</taxon>
        <taxon>Thraustochytrida</taxon>
        <taxon>Thraustochytriidae</taxon>
        <taxon>Hondaea</taxon>
    </lineage>
</organism>
<dbReference type="PANTHER" id="PTHR24346:SF30">
    <property type="entry name" value="MATERNAL EMBRYONIC LEUCINE ZIPPER KINASE"/>
    <property type="match status" value="1"/>
</dbReference>
<keyword evidence="7" id="KW-1185">Reference proteome</keyword>
<evidence type="ECO:0000256" key="1">
    <source>
        <dbReference type="ARBA" id="ARBA00022741"/>
    </source>
</evidence>
<dbReference type="FunFam" id="3.30.200.20:FF:000042">
    <property type="entry name" value="Aurora kinase A"/>
    <property type="match status" value="1"/>
</dbReference>
<dbReference type="InterPro" id="IPR017441">
    <property type="entry name" value="Protein_kinase_ATP_BS"/>
</dbReference>
<dbReference type="InterPro" id="IPR011009">
    <property type="entry name" value="Kinase-like_dom_sf"/>
</dbReference>
<dbReference type="InterPro" id="IPR008271">
    <property type="entry name" value="Ser/Thr_kinase_AS"/>
</dbReference>
<keyword evidence="6" id="KW-0808">Transferase</keyword>
<dbReference type="PROSITE" id="PS00107">
    <property type="entry name" value="PROTEIN_KINASE_ATP"/>
    <property type="match status" value="1"/>
</dbReference>
<gene>
    <name evidence="6" type="ORF">FCC1311_041402</name>
</gene>
<sequence>MMDDDDDFFGSLGGGGSGGEMGMGMNMHVTLLRIGQTPDPKLGVALYIDPEVTLQTFLKKAAERLNVNEARQVLNVDGDVVDDFVLVNNREALYIVTDEDQDVNGTGLAQETARCDENGDALLGSDDNASETGTIGCGASQERVGSYILGKFLGSGSFGKVHIGTHIMTHEKVALKFLSKNQMGSTQDAERVFTEIQCLNSLDHPNVIKLLHVIQTPDDMVLALEFASGGDLKEVVEEGPLEEDLASRIFVQILEGVTYCHRHHIIHYDLKLENILLAETQDPHLALHATDPVVEPTTGRNIPSRVDESIGDHHDPSAASNETAGDGQSIGTEDPLAARRKRLLGLQVKITDFGLSQLCNPGQTSEYTAGSLAYIAPEVFAAGETAGPPRDVWALGVILFTMVCGRLPFSGSTFQEVSEKIRRGTYSWESADASVSESFKQLIAGMLNTNPEERMTVSEVRLMSWIDRGRKTAVKQLEFFRERQTPSNRSALGAKTIDKWK</sequence>
<dbReference type="Pfam" id="PF00069">
    <property type="entry name" value="Pkinase"/>
    <property type="match status" value="2"/>
</dbReference>
<dbReference type="GO" id="GO:0004674">
    <property type="term" value="F:protein serine/threonine kinase activity"/>
    <property type="evidence" value="ECO:0007669"/>
    <property type="project" value="TreeGrafter"/>
</dbReference>
<reference evidence="6 7" key="1">
    <citation type="submission" date="2017-12" db="EMBL/GenBank/DDBJ databases">
        <title>Sequencing, de novo assembly and annotation of complete genome of a new Thraustochytrid species, strain FCC1311.</title>
        <authorList>
            <person name="Sedici K."/>
            <person name="Godart F."/>
            <person name="Aiese Cigliano R."/>
            <person name="Sanseverino W."/>
            <person name="Barakat M."/>
            <person name="Ortet P."/>
            <person name="Marechal E."/>
            <person name="Cagnac O."/>
            <person name="Amato A."/>
        </authorList>
    </citation>
    <scope>NUCLEOTIDE SEQUENCE [LARGE SCALE GENOMIC DNA]</scope>
</reference>
<evidence type="ECO:0000256" key="4">
    <source>
        <dbReference type="SAM" id="MobiDB-lite"/>
    </source>
</evidence>
<evidence type="ECO:0000256" key="3">
    <source>
        <dbReference type="PROSITE-ProRule" id="PRU10141"/>
    </source>
</evidence>
<dbReference type="SMART" id="SM00220">
    <property type="entry name" value="S_TKc"/>
    <property type="match status" value="1"/>
</dbReference>
<accession>A0A2R5GA71</accession>
<dbReference type="GO" id="GO:0035556">
    <property type="term" value="P:intracellular signal transduction"/>
    <property type="evidence" value="ECO:0007669"/>
    <property type="project" value="TreeGrafter"/>
</dbReference>
<protein>
    <submittedName>
        <fullName evidence="6">Protein kinase, putative</fullName>
    </submittedName>
</protein>
<dbReference type="InterPro" id="IPR000719">
    <property type="entry name" value="Prot_kinase_dom"/>
</dbReference>